<organism evidence="8 9">
    <name type="scientific">Lachnoclostridium phytofermentans (strain ATCC 700394 / DSM 18823 / ISDg)</name>
    <name type="common">Clostridium phytofermentans</name>
    <dbReference type="NCBI Taxonomy" id="357809"/>
    <lineage>
        <taxon>Bacteria</taxon>
        <taxon>Bacillati</taxon>
        <taxon>Bacillota</taxon>
        <taxon>Clostridia</taxon>
        <taxon>Lachnospirales</taxon>
        <taxon>Lachnospiraceae</taxon>
    </lineage>
</organism>
<dbReference type="InterPro" id="IPR013785">
    <property type="entry name" value="Aldolase_TIM"/>
</dbReference>
<evidence type="ECO:0000256" key="2">
    <source>
        <dbReference type="ARBA" id="ARBA00002147"/>
    </source>
</evidence>
<keyword evidence="6 7" id="KW-0119">Carbohydrate metabolism</keyword>
<dbReference type="GO" id="GO:0006053">
    <property type="term" value="P:N-acetylmannosamine catabolic process"/>
    <property type="evidence" value="ECO:0007669"/>
    <property type="project" value="TreeGrafter"/>
</dbReference>
<protein>
    <recommendedName>
        <fullName evidence="7">Putative N-acetylmannosamine-6-phosphate 2-epimerase</fullName>
        <ecNumber evidence="7">5.1.3.9</ecNumber>
    </recommendedName>
    <alternativeName>
        <fullName evidence="7">ManNAc-6-P epimerase</fullName>
    </alternativeName>
</protein>
<comment type="catalytic activity">
    <reaction evidence="1 7">
        <text>an N-acyl-D-glucosamine 6-phosphate = an N-acyl-D-mannosamine 6-phosphate</text>
        <dbReference type="Rhea" id="RHEA:23932"/>
        <dbReference type="ChEBI" id="CHEBI:57599"/>
        <dbReference type="ChEBI" id="CHEBI:57666"/>
        <dbReference type="EC" id="5.1.3.9"/>
    </reaction>
</comment>
<dbReference type="AlphaFoldDB" id="A9KIQ1"/>
<dbReference type="STRING" id="357809.Cphy_3565"/>
<accession>A9KIQ1</accession>
<comment type="function">
    <text evidence="2 7">Converts N-acetylmannosamine-6-phosphate (ManNAc-6-P) to N-acetylglucosamine-6-phosphate (GlcNAc-6-P).</text>
</comment>
<keyword evidence="5 7" id="KW-0413">Isomerase</keyword>
<dbReference type="GO" id="GO:0047465">
    <property type="term" value="F:N-acylglucosamine-6-phosphate 2-epimerase activity"/>
    <property type="evidence" value="ECO:0007669"/>
    <property type="project" value="UniProtKB-EC"/>
</dbReference>
<dbReference type="RefSeq" id="WP_012201562.1">
    <property type="nucleotide sequence ID" value="NC_010001.1"/>
</dbReference>
<evidence type="ECO:0000256" key="5">
    <source>
        <dbReference type="ARBA" id="ARBA00023235"/>
    </source>
</evidence>
<dbReference type="EMBL" id="CP000885">
    <property type="protein sequence ID" value="ABX43914.1"/>
    <property type="molecule type" value="Genomic_DNA"/>
</dbReference>
<dbReference type="GO" id="GO:0005829">
    <property type="term" value="C:cytosol"/>
    <property type="evidence" value="ECO:0007669"/>
    <property type="project" value="TreeGrafter"/>
</dbReference>
<dbReference type="InterPro" id="IPR007260">
    <property type="entry name" value="NanE"/>
</dbReference>
<name>A9KIQ1_LACP7</name>
<dbReference type="InterPro" id="IPR011060">
    <property type="entry name" value="RibuloseP-bd_barrel"/>
</dbReference>
<dbReference type="CDD" id="cd04729">
    <property type="entry name" value="NanE"/>
    <property type="match status" value="1"/>
</dbReference>
<dbReference type="GO" id="GO:0005975">
    <property type="term" value="P:carbohydrate metabolic process"/>
    <property type="evidence" value="ECO:0007669"/>
    <property type="project" value="UniProtKB-UniRule"/>
</dbReference>
<dbReference type="eggNOG" id="COG3010">
    <property type="taxonomic scope" value="Bacteria"/>
</dbReference>
<dbReference type="GO" id="GO:0019262">
    <property type="term" value="P:N-acetylneuraminate catabolic process"/>
    <property type="evidence" value="ECO:0007669"/>
    <property type="project" value="UniProtKB-UniRule"/>
</dbReference>
<dbReference type="EC" id="5.1.3.9" evidence="7"/>
<dbReference type="HAMAP" id="MF_01235">
    <property type="entry name" value="ManNAc6P_epimer"/>
    <property type="match status" value="1"/>
</dbReference>
<dbReference type="Gene3D" id="3.20.20.70">
    <property type="entry name" value="Aldolase class I"/>
    <property type="match status" value="1"/>
</dbReference>
<dbReference type="SUPFAM" id="SSF51366">
    <property type="entry name" value="Ribulose-phoshate binding barrel"/>
    <property type="match status" value="1"/>
</dbReference>
<keyword evidence="9" id="KW-1185">Reference proteome</keyword>
<dbReference type="FunFam" id="3.20.20.70:FF:000035">
    <property type="entry name" value="Putative N-acetylmannosamine-6-phosphate 2-epimerase"/>
    <property type="match status" value="1"/>
</dbReference>
<dbReference type="NCBIfam" id="NF002231">
    <property type="entry name" value="PRK01130.1"/>
    <property type="match status" value="1"/>
</dbReference>
<dbReference type="OrthoDB" id="9781704at2"/>
<evidence type="ECO:0000313" key="9">
    <source>
        <dbReference type="Proteomes" id="UP000000370"/>
    </source>
</evidence>
<comment type="pathway">
    <text evidence="3 7">Amino-sugar metabolism; N-acetylneuraminate degradation; D-fructose 6-phosphate from N-acetylneuraminate: step 3/5.</text>
</comment>
<proteinExistence type="inferred from homology"/>
<dbReference type="HOGENOM" id="CLU_086300_1_0_9"/>
<dbReference type="PANTHER" id="PTHR36204">
    <property type="entry name" value="N-ACETYLMANNOSAMINE-6-PHOSPHATE 2-EPIMERASE-RELATED"/>
    <property type="match status" value="1"/>
</dbReference>
<dbReference type="Pfam" id="PF04131">
    <property type="entry name" value="NanE"/>
    <property type="match status" value="1"/>
</dbReference>
<evidence type="ECO:0000313" key="8">
    <source>
        <dbReference type="EMBL" id="ABX43914.1"/>
    </source>
</evidence>
<dbReference type="PANTHER" id="PTHR36204:SF1">
    <property type="entry name" value="N-ACETYLMANNOSAMINE-6-PHOSPHATE 2-EPIMERASE-RELATED"/>
    <property type="match status" value="1"/>
</dbReference>
<gene>
    <name evidence="7" type="primary">nanE</name>
    <name evidence="8" type="ordered locus">Cphy_3565</name>
</gene>
<comment type="similarity">
    <text evidence="4 7">Belongs to the NanE family.</text>
</comment>
<evidence type="ECO:0000256" key="3">
    <source>
        <dbReference type="ARBA" id="ARBA00005081"/>
    </source>
</evidence>
<dbReference type="UniPathway" id="UPA00629">
    <property type="reaction ID" value="UER00682"/>
</dbReference>
<dbReference type="KEGG" id="cpy:Cphy_3565"/>
<evidence type="ECO:0000256" key="6">
    <source>
        <dbReference type="ARBA" id="ARBA00023277"/>
    </source>
</evidence>
<reference evidence="9" key="1">
    <citation type="submission" date="2007-11" db="EMBL/GenBank/DDBJ databases">
        <title>Complete genome sequence of Clostridium phytofermentans ISDg.</title>
        <authorList>
            <person name="Leschine S.B."/>
            <person name="Warnick T.A."/>
            <person name="Blanchard J.L."/>
            <person name="Schnell D.J."/>
            <person name="Petit E.L."/>
            <person name="LaTouf W.G."/>
            <person name="Copeland A."/>
            <person name="Lucas S."/>
            <person name="Lapidus A."/>
            <person name="Barry K."/>
            <person name="Glavina del Rio T."/>
            <person name="Dalin E."/>
            <person name="Tice H."/>
            <person name="Pitluck S."/>
            <person name="Kiss H."/>
            <person name="Brettin T."/>
            <person name="Bruce D."/>
            <person name="Detter J.C."/>
            <person name="Han C."/>
            <person name="Kuske C."/>
            <person name="Schmutz J."/>
            <person name="Larimer F."/>
            <person name="Land M."/>
            <person name="Hauser L."/>
            <person name="Kyrpides N."/>
            <person name="Kim E.A."/>
            <person name="Richardson P."/>
        </authorList>
    </citation>
    <scope>NUCLEOTIDE SEQUENCE [LARGE SCALE GENOMIC DNA]</scope>
    <source>
        <strain evidence="9">ATCC 700394 / DSM 18823 / ISDg</strain>
    </source>
</reference>
<evidence type="ECO:0000256" key="4">
    <source>
        <dbReference type="ARBA" id="ARBA00007439"/>
    </source>
</evidence>
<sequence>MNQNKEILDQIRGGLVVSCQALSTEPLYSSYIMSRMAYAAQLGGAVGIRANTPEDIIEIKKTVNLPVIGLYKQVFEDSDVYITPTIEAVRDIVAANAEIIAIDATNRLRPHGISLDDFFKEVREMYPNQLFMADCATYEEAIHAYEIGFDLVGTTLCGYTEQTKGVAIPNFELLQKLANYSKIPVIAEGGIWSPEQLKQALECGVHAAVVGTAITRPMDITKRYVQAIQK</sequence>
<evidence type="ECO:0000256" key="1">
    <source>
        <dbReference type="ARBA" id="ARBA00000056"/>
    </source>
</evidence>
<evidence type="ECO:0000256" key="7">
    <source>
        <dbReference type="HAMAP-Rule" id="MF_01235"/>
    </source>
</evidence>
<dbReference type="Proteomes" id="UP000000370">
    <property type="component" value="Chromosome"/>
</dbReference>